<proteinExistence type="predicted"/>
<evidence type="ECO:0000313" key="1">
    <source>
        <dbReference type="EMBL" id="CAL1381992.1"/>
    </source>
</evidence>
<organism evidence="1 2">
    <name type="scientific">Linum trigynum</name>
    <dbReference type="NCBI Taxonomy" id="586398"/>
    <lineage>
        <taxon>Eukaryota</taxon>
        <taxon>Viridiplantae</taxon>
        <taxon>Streptophyta</taxon>
        <taxon>Embryophyta</taxon>
        <taxon>Tracheophyta</taxon>
        <taxon>Spermatophyta</taxon>
        <taxon>Magnoliopsida</taxon>
        <taxon>eudicotyledons</taxon>
        <taxon>Gunneridae</taxon>
        <taxon>Pentapetalae</taxon>
        <taxon>rosids</taxon>
        <taxon>fabids</taxon>
        <taxon>Malpighiales</taxon>
        <taxon>Linaceae</taxon>
        <taxon>Linum</taxon>
    </lineage>
</organism>
<dbReference type="AlphaFoldDB" id="A0AAV2E837"/>
<accession>A0AAV2E837</accession>
<evidence type="ECO:0000313" key="2">
    <source>
        <dbReference type="Proteomes" id="UP001497516"/>
    </source>
</evidence>
<reference evidence="1 2" key="1">
    <citation type="submission" date="2024-04" db="EMBL/GenBank/DDBJ databases">
        <authorList>
            <person name="Fracassetti M."/>
        </authorList>
    </citation>
    <scope>NUCLEOTIDE SEQUENCE [LARGE SCALE GENOMIC DNA]</scope>
</reference>
<protein>
    <submittedName>
        <fullName evidence="1">Uncharacterized protein</fullName>
    </submittedName>
</protein>
<keyword evidence="2" id="KW-1185">Reference proteome</keyword>
<dbReference type="Proteomes" id="UP001497516">
    <property type="component" value="Chromosome 4"/>
</dbReference>
<sequence>MEILPSIWVDVTAEGDGGDERHGGGRRSGSSLVLFPSYATDLLRFPFQLKLLDFKMEILPSIWVDVTAEGDGGDERHGGGRRSGSSLVLFPSYATHLLRFPFQLKLLDFKMEILPSIWVDVTAEGDGGDERYGGGRRSGSSLVLFPSYATHLLRFPFQLKLLDFKMEILPSIWVDLASVGFQGKVKGVISISQ</sequence>
<name>A0AAV2E837_9ROSI</name>
<gene>
    <name evidence="1" type="ORF">LTRI10_LOCUS23339</name>
</gene>
<dbReference type="EMBL" id="OZ034817">
    <property type="protein sequence ID" value="CAL1381992.1"/>
    <property type="molecule type" value="Genomic_DNA"/>
</dbReference>